<feature type="chain" id="PRO_5042835432" description="Secreted protein" evidence="1">
    <location>
        <begin position="22"/>
        <end position="91"/>
    </location>
</feature>
<comment type="caution">
    <text evidence="2">The sequence shown here is derived from an EMBL/GenBank/DDBJ whole genome shotgun (WGS) entry which is preliminary data.</text>
</comment>
<dbReference type="Proteomes" id="UP001328107">
    <property type="component" value="Unassembled WGS sequence"/>
</dbReference>
<dbReference type="AlphaFoldDB" id="A0AAN5DH25"/>
<organism evidence="2 3">
    <name type="scientific">Pristionchus mayeri</name>
    <dbReference type="NCBI Taxonomy" id="1317129"/>
    <lineage>
        <taxon>Eukaryota</taxon>
        <taxon>Metazoa</taxon>
        <taxon>Ecdysozoa</taxon>
        <taxon>Nematoda</taxon>
        <taxon>Chromadorea</taxon>
        <taxon>Rhabditida</taxon>
        <taxon>Rhabditina</taxon>
        <taxon>Diplogasteromorpha</taxon>
        <taxon>Diplogasteroidea</taxon>
        <taxon>Neodiplogasteridae</taxon>
        <taxon>Pristionchus</taxon>
    </lineage>
</organism>
<feature type="signal peptide" evidence="1">
    <location>
        <begin position="1"/>
        <end position="21"/>
    </location>
</feature>
<evidence type="ECO:0000313" key="3">
    <source>
        <dbReference type="Proteomes" id="UP001328107"/>
    </source>
</evidence>
<evidence type="ECO:0000313" key="2">
    <source>
        <dbReference type="EMBL" id="GMR61897.1"/>
    </source>
</evidence>
<protein>
    <recommendedName>
        <fullName evidence="4">Secreted protein</fullName>
    </recommendedName>
</protein>
<reference evidence="3" key="1">
    <citation type="submission" date="2022-10" db="EMBL/GenBank/DDBJ databases">
        <title>Genome assembly of Pristionchus species.</title>
        <authorList>
            <person name="Yoshida K."/>
            <person name="Sommer R.J."/>
        </authorList>
    </citation>
    <scope>NUCLEOTIDE SEQUENCE [LARGE SCALE GENOMIC DNA]</scope>
    <source>
        <strain evidence="3">RS5460</strain>
    </source>
</reference>
<dbReference type="EMBL" id="BTRK01000006">
    <property type="protein sequence ID" value="GMR61897.1"/>
    <property type="molecule type" value="Genomic_DNA"/>
</dbReference>
<accession>A0AAN5DH25</accession>
<evidence type="ECO:0008006" key="4">
    <source>
        <dbReference type="Google" id="ProtNLM"/>
    </source>
</evidence>
<evidence type="ECO:0000256" key="1">
    <source>
        <dbReference type="SAM" id="SignalP"/>
    </source>
</evidence>
<keyword evidence="1" id="KW-0732">Signal</keyword>
<proteinExistence type="predicted"/>
<keyword evidence="3" id="KW-1185">Reference proteome</keyword>
<sequence length="91" mass="9889">MHIALTVISAVFLLIAQGSLAQDINIKAIKEQCDKDMAVARNSETDNDLKAKMNKLDEMFKSSIALVKGLSDAQKARLLSSYFVGACAPMK</sequence>
<feature type="non-terminal residue" evidence="2">
    <location>
        <position position="91"/>
    </location>
</feature>
<gene>
    <name evidence="2" type="ORF">PMAYCL1PPCAC_32092</name>
</gene>
<name>A0AAN5DH25_9BILA</name>